<comment type="caution">
    <text evidence="1">The sequence shown here is derived from an EMBL/GenBank/DDBJ whole genome shotgun (WGS) entry which is preliminary data.</text>
</comment>
<dbReference type="EMBL" id="QGKV02000832">
    <property type="protein sequence ID" value="KAF3552084.1"/>
    <property type="molecule type" value="Genomic_DNA"/>
</dbReference>
<evidence type="ECO:0000313" key="1">
    <source>
        <dbReference type="EMBL" id="KAF3552084.1"/>
    </source>
</evidence>
<name>A0ABQ7CIT0_BRACR</name>
<keyword evidence="2" id="KW-1185">Reference proteome</keyword>
<reference evidence="1 2" key="1">
    <citation type="journal article" date="2020" name="BMC Genomics">
        <title>Intraspecific diversification of the crop wild relative Brassica cretica Lam. using demographic model selection.</title>
        <authorList>
            <person name="Kioukis A."/>
            <person name="Michalopoulou V.A."/>
            <person name="Briers L."/>
            <person name="Pirintsos S."/>
            <person name="Studholme D.J."/>
            <person name="Pavlidis P."/>
            <person name="Sarris P.F."/>
        </authorList>
    </citation>
    <scope>NUCLEOTIDE SEQUENCE [LARGE SCALE GENOMIC DNA]</scope>
    <source>
        <strain evidence="2">cv. PFS-1207/04</strain>
    </source>
</reference>
<proteinExistence type="predicted"/>
<protein>
    <recommendedName>
        <fullName evidence="3">MATH domain-containing protein</fullName>
    </recommendedName>
</protein>
<evidence type="ECO:0000313" key="2">
    <source>
        <dbReference type="Proteomes" id="UP000266723"/>
    </source>
</evidence>
<sequence length="148" mass="16806">MVMDKEESFRRDNCYFMAVKTMKLDSPAPTFSGGGHHRHFLSPSLRRSVTDTSAFKHLGSSSLLPIFSLIAIMSKSSLRVIVFSFHRSSCRSKDIRLWFISFRSRSSLIHGLEGSDEMTSLGISDYVNIEWTVQDELKGHELVVMSEL</sequence>
<accession>A0ABQ7CIT0</accession>
<evidence type="ECO:0008006" key="3">
    <source>
        <dbReference type="Google" id="ProtNLM"/>
    </source>
</evidence>
<gene>
    <name evidence="1" type="ORF">DY000_02002840</name>
</gene>
<organism evidence="1 2">
    <name type="scientific">Brassica cretica</name>
    <name type="common">Mustard</name>
    <dbReference type="NCBI Taxonomy" id="69181"/>
    <lineage>
        <taxon>Eukaryota</taxon>
        <taxon>Viridiplantae</taxon>
        <taxon>Streptophyta</taxon>
        <taxon>Embryophyta</taxon>
        <taxon>Tracheophyta</taxon>
        <taxon>Spermatophyta</taxon>
        <taxon>Magnoliopsida</taxon>
        <taxon>eudicotyledons</taxon>
        <taxon>Gunneridae</taxon>
        <taxon>Pentapetalae</taxon>
        <taxon>rosids</taxon>
        <taxon>malvids</taxon>
        <taxon>Brassicales</taxon>
        <taxon>Brassicaceae</taxon>
        <taxon>Brassiceae</taxon>
        <taxon>Brassica</taxon>
    </lineage>
</organism>
<dbReference type="Proteomes" id="UP000266723">
    <property type="component" value="Unassembled WGS sequence"/>
</dbReference>